<proteinExistence type="predicted"/>
<name>A0ACB9KKN0_BAUVA</name>
<organism evidence="1 2">
    <name type="scientific">Bauhinia variegata</name>
    <name type="common">Purple orchid tree</name>
    <name type="synonym">Phanera variegata</name>
    <dbReference type="NCBI Taxonomy" id="167791"/>
    <lineage>
        <taxon>Eukaryota</taxon>
        <taxon>Viridiplantae</taxon>
        <taxon>Streptophyta</taxon>
        <taxon>Embryophyta</taxon>
        <taxon>Tracheophyta</taxon>
        <taxon>Spermatophyta</taxon>
        <taxon>Magnoliopsida</taxon>
        <taxon>eudicotyledons</taxon>
        <taxon>Gunneridae</taxon>
        <taxon>Pentapetalae</taxon>
        <taxon>rosids</taxon>
        <taxon>fabids</taxon>
        <taxon>Fabales</taxon>
        <taxon>Fabaceae</taxon>
        <taxon>Cercidoideae</taxon>
        <taxon>Cercideae</taxon>
        <taxon>Bauhiniinae</taxon>
        <taxon>Bauhinia</taxon>
    </lineage>
</organism>
<sequence>MPMLSSTALKSCPCPLMSMGNVVGKNFHMYQIDTNTALETVYKINVGGAQIPPNKDTSMFRNWEGDVPYVEEENDQSTPSGYGLKLKDNSQNYTAPDDVYLTARTYCKTKTTKCNVT</sequence>
<keyword evidence="2" id="KW-1185">Reference proteome</keyword>
<dbReference type="EMBL" id="CM039439">
    <property type="protein sequence ID" value="KAI4297492.1"/>
    <property type="molecule type" value="Genomic_DNA"/>
</dbReference>
<comment type="caution">
    <text evidence="1">The sequence shown here is derived from an EMBL/GenBank/DDBJ whole genome shotgun (WGS) entry which is preliminary data.</text>
</comment>
<reference evidence="1 2" key="1">
    <citation type="journal article" date="2022" name="DNA Res.">
        <title>Chromosomal-level genome assembly of the orchid tree Bauhinia variegata (Leguminosae; Cercidoideae) supports the allotetraploid origin hypothesis of Bauhinia.</title>
        <authorList>
            <person name="Zhong Y."/>
            <person name="Chen Y."/>
            <person name="Zheng D."/>
            <person name="Pang J."/>
            <person name="Liu Y."/>
            <person name="Luo S."/>
            <person name="Meng S."/>
            <person name="Qian L."/>
            <person name="Wei D."/>
            <person name="Dai S."/>
            <person name="Zhou R."/>
        </authorList>
    </citation>
    <scope>NUCLEOTIDE SEQUENCE [LARGE SCALE GENOMIC DNA]</scope>
    <source>
        <strain evidence="1">BV-YZ2020</strain>
    </source>
</reference>
<gene>
    <name evidence="1" type="ORF">L6164_037381</name>
</gene>
<protein>
    <submittedName>
        <fullName evidence="1">Uncharacterized protein</fullName>
    </submittedName>
</protein>
<dbReference type="Proteomes" id="UP000828941">
    <property type="component" value="Chromosome 14"/>
</dbReference>
<evidence type="ECO:0000313" key="2">
    <source>
        <dbReference type="Proteomes" id="UP000828941"/>
    </source>
</evidence>
<accession>A0ACB9KKN0</accession>
<evidence type="ECO:0000313" key="1">
    <source>
        <dbReference type="EMBL" id="KAI4297492.1"/>
    </source>
</evidence>